<dbReference type="EMBL" id="QJJM01000009">
    <property type="protein sequence ID" value="PXW73834.1"/>
    <property type="molecule type" value="Genomic_DNA"/>
</dbReference>
<dbReference type="RefSeq" id="WP_110299353.1">
    <property type="nucleotide sequence ID" value="NZ_QJJM01000009.1"/>
</dbReference>
<sequence length="145" mass="15554">MGKLLPTCAIGFIALAALPGAAPLSTVEISVDQLRSTKGLLQLCLTANEKSFPDCDKDKSAYRLTARAKDGVARFENLPAGQYALAIVHDENGNNKLDTFAGIPKEGIGFSRNPSFSFGPPRFSQVVFVAQGSGTSQRVKIKYYL</sequence>
<proteinExistence type="predicted"/>
<reference evidence="2 3" key="1">
    <citation type="submission" date="2018-05" db="EMBL/GenBank/DDBJ databases">
        <title>Genomic Encyclopedia of Type Strains, Phase IV (KMG-IV): sequencing the most valuable type-strain genomes for metagenomic binning, comparative biology and taxonomic classification.</title>
        <authorList>
            <person name="Goeker M."/>
        </authorList>
    </citation>
    <scope>NUCLEOTIDE SEQUENCE [LARGE SCALE GENOMIC DNA]</scope>
    <source>
        <strain evidence="2 3">DSM 3183</strain>
    </source>
</reference>
<comment type="caution">
    <text evidence="2">The sequence shown here is derived from an EMBL/GenBank/DDBJ whole genome shotgun (WGS) entry which is preliminary data.</text>
</comment>
<gene>
    <name evidence="2" type="ORF">C7451_109122</name>
</gene>
<organism evidence="2 3">
    <name type="scientific">Blastomonas natatoria</name>
    <dbReference type="NCBI Taxonomy" id="34015"/>
    <lineage>
        <taxon>Bacteria</taxon>
        <taxon>Pseudomonadati</taxon>
        <taxon>Pseudomonadota</taxon>
        <taxon>Alphaproteobacteria</taxon>
        <taxon>Sphingomonadales</taxon>
        <taxon>Sphingomonadaceae</taxon>
        <taxon>Blastomonas</taxon>
    </lineage>
</organism>
<name>A0A2V3UY50_9SPHN</name>
<dbReference type="Pfam" id="PF09912">
    <property type="entry name" value="DUF2141"/>
    <property type="match status" value="1"/>
</dbReference>
<keyword evidence="1" id="KW-0732">Signal</keyword>
<accession>A0A2V3UY50</accession>
<dbReference type="Proteomes" id="UP000248014">
    <property type="component" value="Unassembled WGS sequence"/>
</dbReference>
<evidence type="ECO:0000313" key="3">
    <source>
        <dbReference type="Proteomes" id="UP000248014"/>
    </source>
</evidence>
<dbReference type="OrthoDB" id="9788332at2"/>
<dbReference type="InterPro" id="IPR018673">
    <property type="entry name" value="DUF2141"/>
</dbReference>
<dbReference type="AlphaFoldDB" id="A0A2V3UY50"/>
<protein>
    <submittedName>
        <fullName evidence="2">Uncharacterized protein (DUF2141 family)</fullName>
    </submittedName>
</protein>
<evidence type="ECO:0000313" key="2">
    <source>
        <dbReference type="EMBL" id="PXW73834.1"/>
    </source>
</evidence>
<keyword evidence="3" id="KW-1185">Reference proteome</keyword>
<feature type="signal peptide" evidence="1">
    <location>
        <begin position="1"/>
        <end position="21"/>
    </location>
</feature>
<evidence type="ECO:0000256" key="1">
    <source>
        <dbReference type="SAM" id="SignalP"/>
    </source>
</evidence>
<feature type="chain" id="PRO_5015987760" evidence="1">
    <location>
        <begin position="22"/>
        <end position="145"/>
    </location>
</feature>